<gene>
    <name evidence="1" type="ORF">ROZALSC1DRAFT_25506</name>
</gene>
<sequence length="225" mass="25981">MERGMKRISSDCCDSEEKSVKRAKSDISESFLLEFLIYFENRFGKSEKEKLETTLNKKKNLDEKAEYLKTEFTMEWDKVVRIGEIEVIVESVVGRPDGFTKIVDRIPTTSTDLWGMNSLRKDLNNMIKSEKMVDIILKKLVTNDKGVVPLELGSFEEKKFLDLQNNAFREFFLNTKVYYRKCYKSIVEKIEEMKGRSFIVSGSPGVGKSSALLAVLKYLEYKSSV</sequence>
<accession>A0A4P9YAH4</accession>
<dbReference type="EMBL" id="ML006789">
    <property type="protein sequence ID" value="RKP16237.1"/>
    <property type="molecule type" value="Genomic_DNA"/>
</dbReference>
<dbReference type="Proteomes" id="UP000281549">
    <property type="component" value="Unassembled WGS sequence"/>
</dbReference>
<organism evidence="1 2">
    <name type="scientific">Rozella allomycis (strain CSF55)</name>
    <dbReference type="NCBI Taxonomy" id="988480"/>
    <lineage>
        <taxon>Eukaryota</taxon>
        <taxon>Fungi</taxon>
        <taxon>Fungi incertae sedis</taxon>
        <taxon>Cryptomycota</taxon>
        <taxon>Cryptomycota incertae sedis</taxon>
        <taxon>Rozella</taxon>
    </lineage>
</organism>
<protein>
    <submittedName>
        <fullName evidence="1">Uncharacterized protein</fullName>
    </submittedName>
</protein>
<reference evidence="2" key="1">
    <citation type="journal article" date="2018" name="Nat. Microbiol.">
        <title>Leveraging single-cell genomics to expand the fungal tree of life.</title>
        <authorList>
            <person name="Ahrendt S.R."/>
            <person name="Quandt C.A."/>
            <person name="Ciobanu D."/>
            <person name="Clum A."/>
            <person name="Salamov A."/>
            <person name="Andreopoulos B."/>
            <person name="Cheng J.F."/>
            <person name="Woyke T."/>
            <person name="Pelin A."/>
            <person name="Henrissat B."/>
            <person name="Reynolds N.K."/>
            <person name="Benny G.L."/>
            <person name="Smith M.E."/>
            <person name="James T.Y."/>
            <person name="Grigoriev I.V."/>
        </authorList>
    </citation>
    <scope>NUCLEOTIDE SEQUENCE [LARGE SCALE GENOMIC DNA]</scope>
    <source>
        <strain evidence="2">CSF55</strain>
    </source>
</reference>
<dbReference type="InterPro" id="IPR027417">
    <property type="entry name" value="P-loop_NTPase"/>
</dbReference>
<proteinExistence type="predicted"/>
<feature type="non-terminal residue" evidence="1">
    <location>
        <position position="225"/>
    </location>
</feature>
<dbReference type="SUPFAM" id="SSF52540">
    <property type="entry name" value="P-loop containing nucleoside triphosphate hydrolases"/>
    <property type="match status" value="1"/>
</dbReference>
<dbReference type="AlphaFoldDB" id="A0A4P9YAH4"/>
<name>A0A4P9YAH4_ROZAC</name>
<evidence type="ECO:0000313" key="1">
    <source>
        <dbReference type="EMBL" id="RKP16237.1"/>
    </source>
</evidence>
<evidence type="ECO:0000313" key="2">
    <source>
        <dbReference type="Proteomes" id="UP000281549"/>
    </source>
</evidence>